<sequence length="367" mass="41643">MIITQFYSKLSPVIQATMDKHKGQIVSLQDLVTFCNNLEKELKIQDELFEQCLQKHHRLAMNEAKPPEQISHVDTMEIFENNISTLSATDRTPGFFRQLTPKENHVILGMIWARDRLKTPSPCVVSSDDTSSSISIEPAIVNPRSEHFLVVVINNSNEIVKVKYVPGKENAFADFLGGKYEVDQTDTNHTTTSKAAEAMDLINVVETRAKTRQKLARTPQTDLEVPEIPEEDMIVDPANLPNQDQWPFTQQQIVDAQKVDPMLDQTCQKVENQVFSLDMQSLAGASGGGMRRKRSYVDPIFPTHNRTLQTNRHCHNSDIHDTDLDMYKVPANKLPFSSRATFNMWQEATKRYMCHIDQEAVGSHCSS</sequence>
<organism evidence="1 2">
    <name type="scientific">Romanomermis culicivorax</name>
    <name type="common">Nematode worm</name>
    <dbReference type="NCBI Taxonomy" id="13658"/>
    <lineage>
        <taxon>Eukaryota</taxon>
        <taxon>Metazoa</taxon>
        <taxon>Ecdysozoa</taxon>
        <taxon>Nematoda</taxon>
        <taxon>Enoplea</taxon>
        <taxon>Dorylaimia</taxon>
        <taxon>Mermithida</taxon>
        <taxon>Mermithoidea</taxon>
        <taxon>Mermithidae</taxon>
        <taxon>Romanomermis</taxon>
    </lineage>
</organism>
<evidence type="ECO:0000313" key="2">
    <source>
        <dbReference type="WBParaSite" id="nRc.2.0.1.t30770-RA"/>
    </source>
</evidence>
<dbReference type="AlphaFoldDB" id="A0A915JWG6"/>
<proteinExistence type="predicted"/>
<reference evidence="2" key="1">
    <citation type="submission" date="2022-11" db="UniProtKB">
        <authorList>
            <consortium name="WormBaseParasite"/>
        </authorList>
    </citation>
    <scope>IDENTIFICATION</scope>
</reference>
<name>A0A915JWG6_ROMCU</name>
<dbReference type="Proteomes" id="UP000887565">
    <property type="component" value="Unplaced"/>
</dbReference>
<evidence type="ECO:0000313" key="1">
    <source>
        <dbReference type="Proteomes" id="UP000887565"/>
    </source>
</evidence>
<protein>
    <submittedName>
        <fullName evidence="2">Uncharacterized protein</fullName>
    </submittedName>
</protein>
<dbReference type="WBParaSite" id="nRc.2.0.1.t30770-RA">
    <property type="protein sequence ID" value="nRc.2.0.1.t30770-RA"/>
    <property type="gene ID" value="nRc.2.0.1.g30770"/>
</dbReference>
<keyword evidence="1" id="KW-1185">Reference proteome</keyword>
<accession>A0A915JWG6</accession>